<dbReference type="EMBL" id="CP017448">
    <property type="protein sequence ID" value="AOV17173.1"/>
    <property type="molecule type" value="Genomic_DNA"/>
</dbReference>
<dbReference type="PANTHER" id="PTHR43883:SF1">
    <property type="entry name" value="GLUCONOKINASE"/>
    <property type="match status" value="1"/>
</dbReference>
<dbReference type="Gene3D" id="3.90.1200.10">
    <property type="match status" value="1"/>
</dbReference>
<organism evidence="1 2">
    <name type="scientific">Acidihalobacter aeolianus</name>
    <dbReference type="NCBI Taxonomy" id="2792603"/>
    <lineage>
        <taxon>Bacteria</taxon>
        <taxon>Pseudomonadati</taxon>
        <taxon>Pseudomonadota</taxon>
        <taxon>Gammaproteobacteria</taxon>
        <taxon>Chromatiales</taxon>
        <taxon>Ectothiorhodospiraceae</taxon>
        <taxon>Acidihalobacter</taxon>
    </lineage>
</organism>
<dbReference type="InterPro" id="IPR027417">
    <property type="entry name" value="P-loop_NTPase"/>
</dbReference>
<keyword evidence="2" id="KW-1185">Reference proteome</keyword>
<proteinExistence type="predicted"/>
<gene>
    <name evidence="1" type="ORF">BJI67_08955</name>
</gene>
<dbReference type="Gene3D" id="3.40.50.300">
    <property type="entry name" value="P-loop containing nucleotide triphosphate hydrolases"/>
    <property type="match status" value="1"/>
</dbReference>
<name>A0A1D8K883_9GAMM</name>
<dbReference type="SUPFAM" id="SSF56112">
    <property type="entry name" value="Protein kinase-like (PK-like)"/>
    <property type="match status" value="1"/>
</dbReference>
<evidence type="ECO:0000313" key="2">
    <source>
        <dbReference type="Proteomes" id="UP000095342"/>
    </source>
</evidence>
<dbReference type="InterPro" id="IPR011009">
    <property type="entry name" value="Kinase-like_dom_sf"/>
</dbReference>
<dbReference type="Proteomes" id="UP000095342">
    <property type="component" value="Chromosome"/>
</dbReference>
<dbReference type="PANTHER" id="PTHR43883">
    <property type="entry name" value="SLR0207 PROTEIN"/>
    <property type="match status" value="1"/>
</dbReference>
<evidence type="ECO:0000313" key="1">
    <source>
        <dbReference type="EMBL" id="AOV17173.1"/>
    </source>
</evidence>
<dbReference type="SUPFAM" id="SSF52540">
    <property type="entry name" value="P-loop containing nucleoside triphosphate hydrolases"/>
    <property type="match status" value="1"/>
</dbReference>
<dbReference type="AlphaFoldDB" id="A0A1D8K883"/>
<dbReference type="InterPro" id="IPR052732">
    <property type="entry name" value="Cell-binding_unc_protein"/>
</dbReference>
<dbReference type="KEGG" id="aaeo:BJI67_08955"/>
<sequence>MAQSDFDNLLKGLRNPEAYPHAVEAVRVIETHISAVLLTGEYAYKLKKPLDMGFLDFSTLARRKHFCEEEVRLNRRLAPGLYIDTVAVTGSPHAPQIGGSGEPIEYLVRMRQFDPEQQLDRLLARGELNTTHIDELIARIATFHAEAAHVAADAPLGTPEAVFAPMQQNFDQLSPLIEETQRRTQLERLAEWTRAEYDRLAPLLAERRARGFIRECHGDMHLGNMALVQGDIAIFDGIEFNDEFRWIDVANEIAFFVMDLESRGANALAHRALNAWVELTGDHQALRLMRFYQTYRAMVRAKIASIRLGQGGLAEDERTEILAAYQRYADLAERYTRDVHPAVVITHGFAGAGKTTLSTQAVETLGMIRLRSDVERKRLHGLAPDARSGSGIASGLYASDATARTYAALLDETRAALDGGFAVIVDASFLDRAHRDRFAELASACDVPFAVLDVQAPEAHLRERIALRRDDASEASSEVLDWQLAHADPLGDDEPVVAVDSREPLPAEALRTLLSL</sequence>
<accession>A0A1D8K883</accession>
<reference evidence="1 2" key="1">
    <citation type="submission" date="2016-09" db="EMBL/GenBank/DDBJ databases">
        <title>Acidihalobacter prosperus V6 (DSM14174).</title>
        <authorList>
            <person name="Khaleque H.N."/>
            <person name="Ramsay J.P."/>
            <person name="Murphy R.J.T."/>
            <person name="Kaksonen A.H."/>
            <person name="Boxall N.J."/>
            <person name="Watkin E.L.J."/>
        </authorList>
    </citation>
    <scope>NUCLEOTIDE SEQUENCE [LARGE SCALE GENOMIC DNA]</scope>
    <source>
        <strain evidence="1 2">V6</strain>
    </source>
</reference>
<protein>
    <submittedName>
        <fullName evidence="1">Uncharacterized protein</fullName>
    </submittedName>
</protein>
<dbReference type="Pfam" id="PF13671">
    <property type="entry name" value="AAA_33"/>
    <property type="match status" value="1"/>
</dbReference>
<dbReference type="RefSeq" id="WP_070072743.1">
    <property type="nucleotide sequence ID" value="NZ_CP017448.1"/>
</dbReference>